<comment type="caution">
    <text evidence="4">The sequence shown here is derived from an EMBL/GenBank/DDBJ whole genome shotgun (WGS) entry which is preliminary data.</text>
</comment>
<dbReference type="InParanoid" id="A0A7J7CWT1"/>
<dbReference type="SUPFAM" id="SSF82153">
    <property type="entry name" value="FAS1 domain"/>
    <property type="match status" value="1"/>
</dbReference>
<evidence type="ECO:0000313" key="5">
    <source>
        <dbReference type="Proteomes" id="UP000593562"/>
    </source>
</evidence>
<keyword evidence="5" id="KW-1185">Reference proteome</keyword>
<keyword evidence="2" id="KW-0812">Transmembrane</keyword>
<name>A0A7J7CWT1_TRIWF</name>
<protein>
    <recommendedName>
        <fullName evidence="3">FAS1 domain-containing protein</fullName>
    </recommendedName>
</protein>
<dbReference type="Gene3D" id="2.30.180.10">
    <property type="entry name" value="FAS1 domain"/>
    <property type="match status" value="1"/>
</dbReference>
<reference evidence="4 5" key="1">
    <citation type="journal article" date="2020" name="Nat. Commun.">
        <title>Genome of Tripterygium wilfordii and identification of cytochrome P450 involved in triptolide biosynthesis.</title>
        <authorList>
            <person name="Tu L."/>
            <person name="Su P."/>
            <person name="Zhang Z."/>
            <person name="Gao L."/>
            <person name="Wang J."/>
            <person name="Hu T."/>
            <person name="Zhou J."/>
            <person name="Zhang Y."/>
            <person name="Zhao Y."/>
            <person name="Liu Y."/>
            <person name="Song Y."/>
            <person name="Tong Y."/>
            <person name="Lu Y."/>
            <person name="Yang J."/>
            <person name="Xu C."/>
            <person name="Jia M."/>
            <person name="Peters R.J."/>
            <person name="Huang L."/>
            <person name="Gao W."/>
        </authorList>
    </citation>
    <scope>NUCLEOTIDE SEQUENCE [LARGE SCALE GENOMIC DNA]</scope>
    <source>
        <strain evidence="5">cv. XIE 37</strain>
        <tissue evidence="4">Leaf</tissue>
    </source>
</reference>
<dbReference type="EMBL" id="JAAARO010000013">
    <property type="protein sequence ID" value="KAF5738468.1"/>
    <property type="molecule type" value="Genomic_DNA"/>
</dbReference>
<feature type="domain" description="FAS1" evidence="3">
    <location>
        <begin position="47"/>
        <end position="181"/>
    </location>
</feature>
<feature type="transmembrane region" description="Helical" evidence="2">
    <location>
        <begin position="12"/>
        <end position="31"/>
    </location>
</feature>
<evidence type="ECO:0000259" key="3">
    <source>
        <dbReference type="PROSITE" id="PS50213"/>
    </source>
</evidence>
<accession>A0A7J7CWT1</accession>
<comment type="similarity">
    <text evidence="1">Belongs to the fasciclin-like AGP family.</text>
</comment>
<dbReference type="Proteomes" id="UP000593562">
    <property type="component" value="Unassembled WGS sequence"/>
</dbReference>
<dbReference type="FunCoup" id="A0A7J7CWT1">
    <property type="interactions" value="226"/>
</dbReference>
<evidence type="ECO:0000313" key="4">
    <source>
        <dbReference type="EMBL" id="KAF5738468.1"/>
    </source>
</evidence>
<proteinExistence type="inferred from homology"/>
<dbReference type="PROSITE" id="PS50213">
    <property type="entry name" value="FAS1"/>
    <property type="match status" value="1"/>
</dbReference>
<dbReference type="InterPro" id="IPR036378">
    <property type="entry name" value="FAS1_dom_sf"/>
</dbReference>
<dbReference type="AlphaFoldDB" id="A0A7J7CWT1"/>
<dbReference type="SMART" id="SM00554">
    <property type="entry name" value="FAS1"/>
    <property type="match status" value="1"/>
</dbReference>
<organism evidence="4 5">
    <name type="scientific">Tripterygium wilfordii</name>
    <name type="common">Thunder God vine</name>
    <dbReference type="NCBI Taxonomy" id="458696"/>
    <lineage>
        <taxon>Eukaryota</taxon>
        <taxon>Viridiplantae</taxon>
        <taxon>Streptophyta</taxon>
        <taxon>Embryophyta</taxon>
        <taxon>Tracheophyta</taxon>
        <taxon>Spermatophyta</taxon>
        <taxon>Magnoliopsida</taxon>
        <taxon>eudicotyledons</taxon>
        <taxon>Gunneridae</taxon>
        <taxon>Pentapetalae</taxon>
        <taxon>rosids</taxon>
        <taxon>fabids</taxon>
        <taxon>Celastrales</taxon>
        <taxon>Celastraceae</taxon>
        <taxon>Tripterygium</taxon>
    </lineage>
</organism>
<dbReference type="OrthoDB" id="286301at2759"/>
<dbReference type="PANTHER" id="PTHR37232:SF2">
    <property type="entry name" value="FAS1 DOMAIN-CONTAINING PROTEIN"/>
    <property type="match status" value="1"/>
</dbReference>
<dbReference type="PANTHER" id="PTHR37232">
    <property type="entry name" value="FASCICLIN DOMAIN PROTEIN"/>
    <property type="match status" value="1"/>
</dbReference>
<evidence type="ECO:0000256" key="1">
    <source>
        <dbReference type="ARBA" id="ARBA00007843"/>
    </source>
</evidence>
<dbReference type="Pfam" id="PF02469">
    <property type="entry name" value="Fasciclin"/>
    <property type="match status" value="1"/>
</dbReference>
<gene>
    <name evidence="4" type="ORF">HS088_TW13G01367</name>
</gene>
<sequence>MRRGRFLNNSIAFVCILVSVCCLLVLMISVLKLPEASLGSKADRLYQTRKTRTLSKDENLSKFGEIMIQMLPEDLPFTVFVPSEKAFERDLKLQGNDSLVSEKREDTVAILSRILGFSAVPRILSSATLASDKEVSYDSLSGFILYISKDVDGMLVVNGVRSERVDLQKGVFVVHVMDGVIMDAEFQQSVKPDYGED</sequence>
<keyword evidence="2" id="KW-0472">Membrane</keyword>
<dbReference type="InterPro" id="IPR000782">
    <property type="entry name" value="FAS1_domain"/>
</dbReference>
<evidence type="ECO:0000256" key="2">
    <source>
        <dbReference type="SAM" id="Phobius"/>
    </source>
</evidence>
<keyword evidence="2" id="KW-1133">Transmembrane helix</keyword>